<name>A0A3D3RA23_9PLAN</name>
<accession>A0A3D3RA23</accession>
<dbReference type="EMBL" id="DQAY01000094">
    <property type="protein sequence ID" value="HCO24470.1"/>
    <property type="molecule type" value="Genomic_DNA"/>
</dbReference>
<reference evidence="1 2" key="1">
    <citation type="journal article" date="2018" name="Nat. Biotechnol.">
        <title>A standardized bacterial taxonomy based on genome phylogeny substantially revises the tree of life.</title>
        <authorList>
            <person name="Parks D.H."/>
            <person name="Chuvochina M."/>
            <person name="Waite D.W."/>
            <person name="Rinke C."/>
            <person name="Skarshewski A."/>
            <person name="Chaumeil P.A."/>
            <person name="Hugenholtz P."/>
        </authorList>
    </citation>
    <scope>NUCLEOTIDE SEQUENCE [LARGE SCALE GENOMIC DNA]</scope>
    <source>
        <strain evidence="1">UBA9375</strain>
    </source>
</reference>
<evidence type="ECO:0000313" key="2">
    <source>
        <dbReference type="Proteomes" id="UP000263642"/>
    </source>
</evidence>
<organism evidence="1 2">
    <name type="scientific">Gimesia maris</name>
    <dbReference type="NCBI Taxonomy" id="122"/>
    <lineage>
        <taxon>Bacteria</taxon>
        <taxon>Pseudomonadati</taxon>
        <taxon>Planctomycetota</taxon>
        <taxon>Planctomycetia</taxon>
        <taxon>Planctomycetales</taxon>
        <taxon>Planctomycetaceae</taxon>
        <taxon>Gimesia</taxon>
    </lineage>
</organism>
<proteinExistence type="predicted"/>
<dbReference type="Proteomes" id="UP000263642">
    <property type="component" value="Unassembled WGS sequence"/>
</dbReference>
<dbReference type="AlphaFoldDB" id="A0A3D3RA23"/>
<sequence>MEHRLNTFRGAACCMPITAGCKNCYAMRFAERWRGVPGQARLLLTV</sequence>
<protein>
    <recommendedName>
        <fullName evidence="3">DUF5131 domain-containing protein</fullName>
    </recommendedName>
</protein>
<dbReference type="PROSITE" id="PS51257">
    <property type="entry name" value="PROKAR_LIPOPROTEIN"/>
    <property type="match status" value="1"/>
</dbReference>
<evidence type="ECO:0000313" key="1">
    <source>
        <dbReference type="EMBL" id="HCO24470.1"/>
    </source>
</evidence>
<gene>
    <name evidence="1" type="ORF">DIT97_16075</name>
</gene>
<comment type="caution">
    <text evidence="1">The sequence shown here is derived from an EMBL/GenBank/DDBJ whole genome shotgun (WGS) entry which is preliminary data.</text>
</comment>
<evidence type="ECO:0008006" key="3">
    <source>
        <dbReference type="Google" id="ProtNLM"/>
    </source>
</evidence>